<dbReference type="OrthoDB" id="10065820at2759"/>
<evidence type="ECO:0000313" key="2">
    <source>
        <dbReference type="EMBL" id="JAC48714.1"/>
    </source>
</evidence>
<reference evidence="2" key="1">
    <citation type="journal article" date="2014" name="BMC Genomics">
        <title>Characterizing the developmental transcriptome of the oriental fruit fly, Bactrocera dorsalis (Diptera: Tephritidae) through comparative genomic analysis with Drosophila melanogaster utilizing modENCODE datasets.</title>
        <authorList>
            <person name="Geib S.M."/>
            <person name="Calla B."/>
            <person name="Hall B."/>
            <person name="Hou S."/>
            <person name="Manoukis N.C."/>
        </authorList>
    </citation>
    <scope>NUCLEOTIDE SEQUENCE</scope>
    <source>
        <strain evidence="2">Punador</strain>
    </source>
</reference>
<accession>A0A034W213</accession>
<feature type="region of interest" description="Disordered" evidence="1">
    <location>
        <begin position="324"/>
        <end position="351"/>
    </location>
</feature>
<feature type="region of interest" description="Disordered" evidence="1">
    <location>
        <begin position="70"/>
        <end position="122"/>
    </location>
</feature>
<dbReference type="AlphaFoldDB" id="A0A034W213"/>
<name>A0A034W213_BACDO</name>
<evidence type="ECO:0000256" key="1">
    <source>
        <dbReference type="SAM" id="MobiDB-lite"/>
    </source>
</evidence>
<feature type="compositionally biased region" description="Basic and acidic residues" evidence="1">
    <location>
        <begin position="245"/>
        <end position="270"/>
    </location>
</feature>
<dbReference type="PANTHER" id="PTHR31518">
    <property type="entry name" value="ARGININE/SERINE-RICH PROTEIN PNISR"/>
    <property type="match status" value="1"/>
</dbReference>
<sequence length="381" mass="42042">MYSAGDSSGDGLSGLNQFAGMSGSIDWAAMAQQWIQMHDTSNFISMPDAPPPPNISNTLNEVKMTTTTTTTAIKKSFDEKGEADMDMDEDEESARCGDTPPSPAPSTQLGKNRDHPVMQPQSPWFMQQPNIVVGPPVAENIPGIGNTTTPIIPSAPQWNATVWPPRINLPPPVPPTMLNVPLNSPMPNPTAHIPSLLKMNVPNPNIVRMISANTGEQNPTQSVVDAKKRKMLPAWIREGLEKMEREKQKQLEREQNKQHEDPEGIDDTKYTEFVGTTDDATHTVNMKYKQSAERENDRSGCEDEGELEDLDGVAITDDTLVLLQNPTPNDDDGSGNSGAEYETDNENSSEQLNYKGKRSYEDRLADLVCTLKLIFILIHIF</sequence>
<feature type="compositionally biased region" description="Basic and acidic residues" evidence="1">
    <location>
        <begin position="290"/>
        <end position="301"/>
    </location>
</feature>
<organism evidence="2">
    <name type="scientific">Bactrocera dorsalis</name>
    <name type="common">Oriental fruit fly</name>
    <name type="synonym">Dacus dorsalis</name>
    <dbReference type="NCBI Taxonomy" id="27457"/>
    <lineage>
        <taxon>Eukaryota</taxon>
        <taxon>Metazoa</taxon>
        <taxon>Ecdysozoa</taxon>
        <taxon>Arthropoda</taxon>
        <taxon>Hexapoda</taxon>
        <taxon>Insecta</taxon>
        <taxon>Pterygota</taxon>
        <taxon>Neoptera</taxon>
        <taxon>Endopterygota</taxon>
        <taxon>Diptera</taxon>
        <taxon>Brachycera</taxon>
        <taxon>Muscomorpha</taxon>
        <taxon>Tephritoidea</taxon>
        <taxon>Tephritidae</taxon>
        <taxon>Bactrocera</taxon>
        <taxon>Bactrocera</taxon>
    </lineage>
</organism>
<gene>
    <name evidence="2" type="primary">PNISR</name>
</gene>
<dbReference type="Pfam" id="PF15996">
    <property type="entry name" value="PNISR"/>
    <property type="match status" value="1"/>
</dbReference>
<protein>
    <submittedName>
        <fullName evidence="2">Arginine/serine-rich protein PNISR</fullName>
    </submittedName>
</protein>
<proteinExistence type="predicted"/>
<dbReference type="EMBL" id="GAKP01010238">
    <property type="protein sequence ID" value="JAC48714.1"/>
    <property type="molecule type" value="Transcribed_RNA"/>
</dbReference>
<dbReference type="InterPro" id="IPR031937">
    <property type="entry name" value="PNISR"/>
</dbReference>
<feature type="region of interest" description="Disordered" evidence="1">
    <location>
        <begin position="245"/>
        <end position="309"/>
    </location>
</feature>